<protein>
    <submittedName>
        <fullName evidence="1">Uncharacterized protein</fullName>
    </submittedName>
</protein>
<dbReference type="RefSeq" id="WP_123713990.1">
    <property type="nucleotide sequence ID" value="NZ_RKHR01000008.1"/>
</dbReference>
<gene>
    <name evidence="1" type="ORF">EDC56_3666</name>
</gene>
<name>A0A3N2DE42_9GAMM</name>
<keyword evidence="2" id="KW-1185">Reference proteome</keyword>
<comment type="caution">
    <text evidence="1">The sequence shown here is derived from an EMBL/GenBank/DDBJ whole genome shotgun (WGS) entry which is preliminary data.</text>
</comment>
<evidence type="ECO:0000313" key="1">
    <source>
        <dbReference type="EMBL" id="ROR97997.1"/>
    </source>
</evidence>
<evidence type="ECO:0000313" key="2">
    <source>
        <dbReference type="Proteomes" id="UP000275394"/>
    </source>
</evidence>
<dbReference type="Proteomes" id="UP000275394">
    <property type="component" value="Unassembled WGS sequence"/>
</dbReference>
<accession>A0A3N2DE42</accession>
<dbReference type="EMBL" id="RKHR01000008">
    <property type="protein sequence ID" value="ROR97997.1"/>
    <property type="molecule type" value="Genomic_DNA"/>
</dbReference>
<proteinExistence type="predicted"/>
<reference evidence="1 2" key="1">
    <citation type="submission" date="2018-11" db="EMBL/GenBank/DDBJ databases">
        <title>Genomic Encyclopedia of Type Strains, Phase IV (KMG-IV): sequencing the most valuable type-strain genomes for metagenomic binning, comparative biology and taxonomic classification.</title>
        <authorList>
            <person name="Goeker M."/>
        </authorList>
    </citation>
    <scope>NUCLEOTIDE SEQUENCE [LARGE SCALE GENOMIC DNA]</scope>
    <source>
        <strain evidence="1 2">DSM 100316</strain>
    </source>
</reference>
<sequence>MKIDNENIRTQIGNVGFKIHASDGDISNASIAIAEIKPILPQGMEVEGSIGVLLTLVSPSQIKNLKFSCTWSDNEAKGDACSGEGLDAWEWEREGQLVVIGTEDGEWLFSRLNLGKVTLDNYPVSIDVNRITIELDQYPANTELTLHFVVSSNSLPEKEDCSCWYAVDIAHKRVVESCR</sequence>
<dbReference type="OrthoDB" id="270141at2"/>
<organism evidence="1 2">
    <name type="scientific">Sinobacterium caligoides</name>
    <dbReference type="NCBI Taxonomy" id="933926"/>
    <lineage>
        <taxon>Bacteria</taxon>
        <taxon>Pseudomonadati</taxon>
        <taxon>Pseudomonadota</taxon>
        <taxon>Gammaproteobacteria</taxon>
        <taxon>Cellvibrionales</taxon>
        <taxon>Spongiibacteraceae</taxon>
        <taxon>Sinobacterium</taxon>
    </lineage>
</organism>
<dbReference type="AlphaFoldDB" id="A0A3N2DE42"/>